<keyword evidence="6" id="KW-0051">Antiviral defense</keyword>
<feature type="domain" description="Pycsar effector protein" evidence="10">
    <location>
        <begin position="38"/>
        <end position="187"/>
    </location>
</feature>
<protein>
    <recommendedName>
        <fullName evidence="10">Pycsar effector protein domain-containing protein</fullName>
    </recommendedName>
</protein>
<dbReference type="GO" id="GO:0005886">
    <property type="term" value="C:plasma membrane"/>
    <property type="evidence" value="ECO:0007669"/>
    <property type="project" value="UniProtKB-SubCell"/>
</dbReference>
<evidence type="ECO:0000256" key="8">
    <source>
        <dbReference type="SAM" id="MobiDB-lite"/>
    </source>
</evidence>
<feature type="compositionally biased region" description="Polar residues" evidence="8">
    <location>
        <begin position="7"/>
        <end position="18"/>
    </location>
</feature>
<evidence type="ECO:0000259" key="10">
    <source>
        <dbReference type="Pfam" id="PF18967"/>
    </source>
</evidence>
<keyword evidence="12" id="KW-1185">Reference proteome</keyword>
<feature type="region of interest" description="Disordered" evidence="8">
    <location>
        <begin position="1"/>
        <end position="31"/>
    </location>
</feature>
<gene>
    <name evidence="11" type="ORF">SAMN02745824_0040</name>
</gene>
<dbReference type="RefSeq" id="WP_239447317.1">
    <property type="nucleotide sequence ID" value="NZ_FSQW01000001.1"/>
</dbReference>
<name>A0A1N6CLV6_9SPHN</name>
<dbReference type="STRING" id="1123272.SAMN02745824_0040"/>
<dbReference type="AlphaFoldDB" id="A0A1N6CLV6"/>
<evidence type="ECO:0000256" key="2">
    <source>
        <dbReference type="ARBA" id="ARBA00022475"/>
    </source>
</evidence>
<evidence type="ECO:0000256" key="4">
    <source>
        <dbReference type="ARBA" id="ARBA00022741"/>
    </source>
</evidence>
<evidence type="ECO:0000313" key="11">
    <source>
        <dbReference type="EMBL" id="SIN59512.1"/>
    </source>
</evidence>
<dbReference type="Pfam" id="PF18967">
    <property type="entry name" value="PycTM"/>
    <property type="match status" value="1"/>
</dbReference>
<dbReference type="EMBL" id="FSQW01000001">
    <property type="protein sequence ID" value="SIN59512.1"/>
    <property type="molecule type" value="Genomic_DNA"/>
</dbReference>
<evidence type="ECO:0000256" key="1">
    <source>
        <dbReference type="ARBA" id="ARBA00004236"/>
    </source>
</evidence>
<keyword evidence="5 9" id="KW-1133">Transmembrane helix</keyword>
<evidence type="ECO:0000313" key="12">
    <source>
        <dbReference type="Proteomes" id="UP000185192"/>
    </source>
</evidence>
<keyword evidence="2" id="KW-1003">Cell membrane</keyword>
<proteinExistence type="predicted"/>
<feature type="transmembrane region" description="Helical" evidence="9">
    <location>
        <begin position="82"/>
        <end position="103"/>
    </location>
</feature>
<evidence type="ECO:0000256" key="9">
    <source>
        <dbReference type="SAM" id="Phobius"/>
    </source>
</evidence>
<dbReference type="GO" id="GO:0000166">
    <property type="term" value="F:nucleotide binding"/>
    <property type="evidence" value="ECO:0007669"/>
    <property type="project" value="UniProtKB-KW"/>
</dbReference>
<evidence type="ECO:0000256" key="7">
    <source>
        <dbReference type="ARBA" id="ARBA00023136"/>
    </source>
</evidence>
<feature type="transmembrane region" description="Helical" evidence="9">
    <location>
        <begin position="170"/>
        <end position="188"/>
    </location>
</feature>
<evidence type="ECO:0000256" key="6">
    <source>
        <dbReference type="ARBA" id="ARBA00023118"/>
    </source>
</evidence>
<dbReference type="InterPro" id="IPR043760">
    <property type="entry name" value="PycTM_dom"/>
</dbReference>
<organism evidence="11 12">
    <name type="scientific">Parasphingorhabdus marina DSM 22363</name>
    <dbReference type="NCBI Taxonomy" id="1123272"/>
    <lineage>
        <taxon>Bacteria</taxon>
        <taxon>Pseudomonadati</taxon>
        <taxon>Pseudomonadota</taxon>
        <taxon>Alphaproteobacteria</taxon>
        <taxon>Sphingomonadales</taxon>
        <taxon>Sphingomonadaceae</taxon>
        <taxon>Parasphingorhabdus</taxon>
    </lineage>
</organism>
<dbReference type="Proteomes" id="UP000185192">
    <property type="component" value="Unassembled WGS sequence"/>
</dbReference>
<accession>A0A1N6CLV6</accession>
<reference evidence="12" key="1">
    <citation type="submission" date="2016-11" db="EMBL/GenBank/DDBJ databases">
        <authorList>
            <person name="Varghese N."/>
            <person name="Submissions S."/>
        </authorList>
    </citation>
    <scope>NUCLEOTIDE SEQUENCE [LARGE SCALE GENOMIC DNA]</scope>
    <source>
        <strain evidence="12">DSM 22363</strain>
    </source>
</reference>
<feature type="transmembrane region" description="Helical" evidence="9">
    <location>
        <begin position="57"/>
        <end position="76"/>
    </location>
</feature>
<dbReference type="GO" id="GO:0051607">
    <property type="term" value="P:defense response to virus"/>
    <property type="evidence" value="ECO:0007669"/>
    <property type="project" value="UniProtKB-KW"/>
</dbReference>
<keyword evidence="4" id="KW-0547">Nucleotide-binding</keyword>
<evidence type="ECO:0000256" key="3">
    <source>
        <dbReference type="ARBA" id="ARBA00022692"/>
    </source>
</evidence>
<keyword evidence="3 9" id="KW-0812">Transmembrane</keyword>
<evidence type="ECO:0000256" key="5">
    <source>
        <dbReference type="ARBA" id="ARBA00022989"/>
    </source>
</evidence>
<keyword evidence="7 9" id="KW-0472">Membrane</keyword>
<comment type="subcellular location">
    <subcellularLocation>
        <location evidence="1">Cell membrane</location>
    </subcellularLocation>
</comment>
<sequence>MEPLSPPTVQQPEESVSPKQPEAPVAPKKKWPKEAVTLLRTTQQHHVQLSMMADQKANMLIGATFVVFTLAIGQGANEAFSLPLLILAGTAFAAAGFGALAVLPQTGTPASGQRNWLFFGNFSELDADSFYDKLVDSHLSDQDEVYRAMSLDIHQMGMVLANKKYRYLGLAYRVFLIGLTLTFAVYVLEKLAGPLL</sequence>